<evidence type="ECO:0000256" key="5">
    <source>
        <dbReference type="ARBA" id="ARBA00022723"/>
    </source>
</evidence>
<feature type="binding site" evidence="12">
    <location>
        <begin position="475"/>
        <end position="477"/>
    </location>
    <ligand>
        <name>FAD</name>
        <dbReference type="ChEBI" id="CHEBI:57692"/>
    </ligand>
</feature>
<evidence type="ECO:0000256" key="8">
    <source>
        <dbReference type="ARBA" id="ARBA00023002"/>
    </source>
</evidence>
<dbReference type="Pfam" id="PF07992">
    <property type="entry name" value="Pyr_redox_2"/>
    <property type="match status" value="1"/>
</dbReference>
<feature type="binding site" evidence="13">
    <location>
        <begin position="296"/>
        <end position="297"/>
    </location>
    <ligand>
        <name>NADP(+)</name>
        <dbReference type="ChEBI" id="CHEBI:58349"/>
    </ligand>
</feature>
<evidence type="ECO:0000256" key="11">
    <source>
        <dbReference type="ARBA" id="ARBA00047776"/>
    </source>
</evidence>
<feature type="binding site" evidence="13">
    <location>
        <position position="475"/>
    </location>
    <ligand>
        <name>NADP(+)</name>
        <dbReference type="ChEBI" id="CHEBI:58349"/>
    </ligand>
</feature>
<evidence type="ECO:0000259" key="14">
    <source>
        <dbReference type="PROSITE" id="PS51379"/>
    </source>
</evidence>
<dbReference type="InterPro" id="IPR023753">
    <property type="entry name" value="FAD/NAD-binding_dom"/>
</dbReference>
<evidence type="ECO:0000256" key="3">
    <source>
        <dbReference type="ARBA" id="ARBA00013223"/>
    </source>
</evidence>
<feature type="binding site" evidence="13">
    <location>
        <position position="308"/>
    </location>
    <ligand>
        <name>NADP(+)</name>
        <dbReference type="ChEBI" id="CHEBI:58349"/>
    </ligand>
</feature>
<comment type="catalytic activity">
    <reaction evidence="11">
        <text>2 reduced [2Fe-2S]-[ferredoxin] + NADP(+) + H(+) = 2 oxidized [2Fe-2S]-[ferredoxin] + NADPH</text>
        <dbReference type="Rhea" id="RHEA:20125"/>
        <dbReference type="Rhea" id="RHEA-COMP:10000"/>
        <dbReference type="Rhea" id="RHEA-COMP:10001"/>
        <dbReference type="ChEBI" id="CHEBI:15378"/>
        <dbReference type="ChEBI" id="CHEBI:33737"/>
        <dbReference type="ChEBI" id="CHEBI:33738"/>
        <dbReference type="ChEBI" id="CHEBI:57783"/>
        <dbReference type="ChEBI" id="CHEBI:58349"/>
        <dbReference type="EC" id="1.18.1.2"/>
    </reaction>
</comment>
<comment type="cofactor">
    <cofactor evidence="1 12">
        <name>FAD</name>
        <dbReference type="ChEBI" id="CHEBI:57692"/>
    </cofactor>
</comment>
<dbReference type="Proteomes" id="UP000567922">
    <property type="component" value="Unassembled WGS sequence"/>
</dbReference>
<keyword evidence="9" id="KW-0408">Iron</keyword>
<dbReference type="InterPro" id="IPR055275">
    <property type="entry name" value="Ferredox_Rdtase"/>
</dbReference>
<feature type="domain" description="4Fe-4S ferredoxin-type" evidence="14">
    <location>
        <begin position="37"/>
        <end position="66"/>
    </location>
</feature>
<dbReference type="EMBL" id="JACHWS010000002">
    <property type="protein sequence ID" value="MBB3037719.1"/>
    <property type="molecule type" value="Genomic_DNA"/>
</dbReference>
<feature type="binding site" evidence="12">
    <location>
        <position position="145"/>
    </location>
    <ligand>
        <name>FAD</name>
        <dbReference type="ChEBI" id="CHEBI:57692"/>
    </ligand>
</feature>
<dbReference type="SUPFAM" id="SSF54862">
    <property type="entry name" value="4Fe-4S ferredoxins"/>
    <property type="match status" value="1"/>
</dbReference>
<dbReference type="PRINTS" id="PR00419">
    <property type="entry name" value="ADXRDTASE"/>
</dbReference>
<evidence type="ECO:0000256" key="7">
    <source>
        <dbReference type="ARBA" id="ARBA00022857"/>
    </source>
</evidence>
<gene>
    <name evidence="15" type="ORF">FHU29_002168</name>
</gene>
<dbReference type="PANTHER" id="PTHR48467:SF1">
    <property type="entry name" value="GLUTAMATE SYNTHASE 1 [NADH], CHLOROPLASTIC-LIKE"/>
    <property type="match status" value="1"/>
</dbReference>
<evidence type="ECO:0000256" key="9">
    <source>
        <dbReference type="ARBA" id="ARBA00023004"/>
    </source>
</evidence>
<comment type="similarity">
    <text evidence="2">Belongs to the ferredoxin--NADP reductase type 1 family.</text>
</comment>
<dbReference type="GO" id="GO:0051536">
    <property type="term" value="F:iron-sulfur cluster binding"/>
    <property type="evidence" value="ECO:0007669"/>
    <property type="project" value="UniProtKB-KW"/>
</dbReference>
<keyword evidence="10" id="KW-0411">Iron-sulfur</keyword>
<dbReference type="InterPro" id="IPR017900">
    <property type="entry name" value="4Fe4S_Fe_S_CS"/>
</dbReference>
<accession>A0A839RN33</accession>
<feature type="binding site" evidence="12">
    <location>
        <position position="181"/>
    </location>
    <ligand>
        <name>FAD</name>
        <dbReference type="ChEBI" id="CHEBI:57692"/>
    </ligand>
</feature>
<evidence type="ECO:0000256" key="6">
    <source>
        <dbReference type="ARBA" id="ARBA00022827"/>
    </source>
</evidence>
<sequence length="567" mass="61965">MAYVITQACCNDASCVPVCPVNCIHPTPDEPQFATTEMLYIEPDVCIDCGACLDECPVSAIFPDDALPAQLGRYAEINENYYRKYPLDPTLPPYIPEVPLRTDLGTLRVAIVGSGPAAMYAARDLLSHSNVEVEVFDRLPTPYGLVRAGVAPDHPGTKMVADMFRWTVAKPAFRFHLNVEIGNHLSHEDLMEYHHAVIYAVGASADRHLNIPGEELPGSHAATEFVAWYNGHPDYADRTFDLSSERVVIVGNGNVALDVARILTLDPELLARTDIAGYALEALKESKVREVVLLGRRGPAQAAYSVPEFLALGSLPGVDVVIDPDEARLDELSQKAVEESPQPLAQYKVQLAYEFADAAAKHTPDPSRRKIVFRYQVSPQEILGGERVSGLRAVRNELVSGPNGLRAQPTDETEDIETSLVLRSVGYRGTALPGVPFDEKGGTIPNDRGRVLDAPGGQRIPGVYVAGWIKRGPTGVIGTNKTDAAETVQQIIDDFNSEKLQRPVHSRDELARLVSERQPAAVDLRGWRSIDEKETSAGSKAGRPRVKLVAVSEMLEAGRKRGVFERK</sequence>
<keyword evidence="16" id="KW-1185">Reference proteome</keyword>
<dbReference type="AlphaFoldDB" id="A0A839RN33"/>
<keyword evidence="7 13" id="KW-0521">NADP</keyword>
<proteinExistence type="inferred from homology"/>
<feature type="domain" description="4Fe-4S ferredoxin-type" evidence="14">
    <location>
        <begin position="1"/>
        <end position="29"/>
    </location>
</feature>
<feature type="binding site" evidence="12">
    <location>
        <position position="468"/>
    </location>
    <ligand>
        <name>FAD</name>
        <dbReference type="ChEBI" id="CHEBI:57692"/>
    </ligand>
</feature>
<evidence type="ECO:0000256" key="12">
    <source>
        <dbReference type="PIRSR" id="PIRSR000362-1"/>
    </source>
</evidence>
<evidence type="ECO:0000256" key="10">
    <source>
        <dbReference type="ARBA" id="ARBA00023014"/>
    </source>
</evidence>
<dbReference type="Pfam" id="PF00037">
    <property type="entry name" value="Fer4"/>
    <property type="match status" value="1"/>
</dbReference>
<keyword evidence="6 12" id="KW-0274">FAD</keyword>
<organism evidence="15 16">
    <name type="scientific">Hoyosella altamirensis</name>
    <dbReference type="NCBI Taxonomy" id="616997"/>
    <lineage>
        <taxon>Bacteria</taxon>
        <taxon>Bacillati</taxon>
        <taxon>Actinomycetota</taxon>
        <taxon>Actinomycetes</taxon>
        <taxon>Mycobacteriales</taxon>
        <taxon>Hoyosellaceae</taxon>
        <taxon>Hoyosella</taxon>
    </lineage>
</organism>
<dbReference type="SUPFAM" id="SSF51971">
    <property type="entry name" value="Nucleotide-binding domain"/>
    <property type="match status" value="2"/>
</dbReference>
<keyword evidence="5" id="KW-0479">Metal-binding</keyword>
<evidence type="ECO:0000256" key="2">
    <source>
        <dbReference type="ARBA" id="ARBA00008312"/>
    </source>
</evidence>
<evidence type="ECO:0000256" key="13">
    <source>
        <dbReference type="PIRSR" id="PIRSR000362-2"/>
    </source>
</evidence>
<reference evidence="15 16" key="1">
    <citation type="submission" date="2020-08" db="EMBL/GenBank/DDBJ databases">
        <title>Sequencing the genomes of 1000 actinobacteria strains.</title>
        <authorList>
            <person name="Klenk H.-P."/>
        </authorList>
    </citation>
    <scope>NUCLEOTIDE SEQUENCE [LARGE SCALE GENOMIC DNA]</scope>
    <source>
        <strain evidence="15 16">DSM 45258</strain>
    </source>
</reference>
<dbReference type="InterPro" id="IPR021163">
    <property type="entry name" value="Ferredox_Rdtase_adrenod"/>
</dbReference>
<dbReference type="PROSITE" id="PS00198">
    <property type="entry name" value="4FE4S_FER_1"/>
    <property type="match status" value="1"/>
</dbReference>
<dbReference type="RefSeq" id="WP_064442335.1">
    <property type="nucleotide sequence ID" value="NZ_BDDI01000023.1"/>
</dbReference>
<dbReference type="PANTHER" id="PTHR48467">
    <property type="entry name" value="GLUTAMATE SYNTHASE 1 [NADH], CHLOROPLASTIC-LIKE"/>
    <property type="match status" value="1"/>
</dbReference>
<evidence type="ECO:0000256" key="4">
    <source>
        <dbReference type="ARBA" id="ARBA00022630"/>
    </source>
</evidence>
<protein>
    <recommendedName>
        <fullName evidence="3">ferredoxin--NADP(+) reductase</fullName>
        <ecNumber evidence="3">1.18.1.2</ecNumber>
    </recommendedName>
</protein>
<dbReference type="EC" id="1.18.1.2" evidence="3"/>
<name>A0A839RN33_9ACTN</name>
<keyword evidence="8 15" id="KW-0560">Oxidoreductase</keyword>
<evidence type="ECO:0000256" key="1">
    <source>
        <dbReference type="ARBA" id="ARBA00001974"/>
    </source>
</evidence>
<feature type="binding site" evidence="13">
    <location>
        <begin position="252"/>
        <end position="255"/>
    </location>
    <ligand>
        <name>NADP(+)</name>
        <dbReference type="ChEBI" id="CHEBI:58349"/>
    </ligand>
</feature>
<comment type="caution">
    <text evidence="15">The sequence shown here is derived from an EMBL/GenBank/DDBJ whole genome shotgun (WGS) entry which is preliminary data.</text>
</comment>
<dbReference type="InterPro" id="IPR017896">
    <property type="entry name" value="4Fe4S_Fe-S-bd"/>
</dbReference>
<dbReference type="PIRSF" id="PIRSF000362">
    <property type="entry name" value="FNR"/>
    <property type="match status" value="1"/>
</dbReference>
<dbReference type="GO" id="GO:0004324">
    <property type="term" value="F:ferredoxin-NADP+ reductase activity"/>
    <property type="evidence" value="ECO:0007669"/>
    <property type="project" value="UniProtKB-EC"/>
</dbReference>
<evidence type="ECO:0000313" key="16">
    <source>
        <dbReference type="Proteomes" id="UP000567922"/>
    </source>
</evidence>
<dbReference type="Gene3D" id="3.50.50.60">
    <property type="entry name" value="FAD/NAD(P)-binding domain"/>
    <property type="match status" value="1"/>
</dbReference>
<dbReference type="OrthoDB" id="289202at2"/>
<keyword evidence="4" id="KW-0285">Flavoprotein</keyword>
<dbReference type="InterPro" id="IPR036188">
    <property type="entry name" value="FAD/NAD-bd_sf"/>
</dbReference>
<feature type="binding site" evidence="12">
    <location>
        <position position="117"/>
    </location>
    <ligand>
        <name>FAD</name>
        <dbReference type="ChEBI" id="CHEBI:57692"/>
    </ligand>
</feature>
<dbReference type="Gene3D" id="3.30.70.20">
    <property type="match status" value="1"/>
</dbReference>
<evidence type="ECO:0000313" key="15">
    <source>
        <dbReference type="EMBL" id="MBB3037719.1"/>
    </source>
</evidence>
<dbReference type="Gene3D" id="3.40.50.720">
    <property type="entry name" value="NAD(P)-binding Rossmann-like Domain"/>
    <property type="match status" value="1"/>
</dbReference>
<dbReference type="PROSITE" id="PS51379">
    <property type="entry name" value="4FE4S_FER_2"/>
    <property type="match status" value="2"/>
</dbReference>
<dbReference type="GO" id="GO:0046872">
    <property type="term" value="F:metal ion binding"/>
    <property type="evidence" value="ECO:0007669"/>
    <property type="project" value="UniProtKB-KW"/>
</dbReference>